<evidence type="ECO:0000313" key="11">
    <source>
        <dbReference type="EMBL" id="HHO73732.1"/>
    </source>
</evidence>
<dbReference type="Gene3D" id="1.10.10.1330">
    <property type="entry name" value="RNA polymerase sigma-54 factor, core-binding domain"/>
    <property type="match status" value="1"/>
</dbReference>
<dbReference type="InterPro" id="IPR007634">
    <property type="entry name" value="RNA_pol_sigma_54_DNA-bd"/>
</dbReference>
<evidence type="ECO:0000259" key="10">
    <source>
        <dbReference type="Pfam" id="PF04963"/>
    </source>
</evidence>
<proteinExistence type="inferred from homology"/>
<dbReference type="InterPro" id="IPR007046">
    <property type="entry name" value="RNA_pol_sigma_54_core-bd"/>
</dbReference>
<evidence type="ECO:0000256" key="1">
    <source>
        <dbReference type="ARBA" id="ARBA00008798"/>
    </source>
</evidence>
<protein>
    <submittedName>
        <fullName evidence="11">RNA polymerase subunit sigma-54</fullName>
    </submittedName>
</protein>
<evidence type="ECO:0000259" key="9">
    <source>
        <dbReference type="Pfam" id="PF04552"/>
    </source>
</evidence>
<evidence type="ECO:0000256" key="2">
    <source>
        <dbReference type="ARBA" id="ARBA00022478"/>
    </source>
</evidence>
<keyword evidence="5" id="KW-0805">Transcription regulation</keyword>
<keyword evidence="7" id="KW-0238">DNA-binding</keyword>
<feature type="domain" description="RNA polymerase sigma factor 54 DNA-binding" evidence="9">
    <location>
        <begin position="235"/>
        <end position="369"/>
    </location>
</feature>
<evidence type="ECO:0000256" key="3">
    <source>
        <dbReference type="ARBA" id="ARBA00022679"/>
    </source>
</evidence>
<organism evidence="11">
    <name type="scientific">Thermocrinis ruber</name>
    <dbReference type="NCBI Taxonomy" id="75906"/>
    <lineage>
        <taxon>Bacteria</taxon>
        <taxon>Pseudomonadati</taxon>
        <taxon>Aquificota</taxon>
        <taxon>Aquificia</taxon>
        <taxon>Aquificales</taxon>
        <taxon>Aquificaceae</taxon>
        <taxon>Thermocrinis</taxon>
    </lineage>
</organism>
<reference evidence="11" key="1">
    <citation type="journal article" date="2020" name="mSystems">
        <title>Genome- and Community-Level Interaction Insights into Carbon Utilization and Element Cycling Functions of Hydrothermarchaeota in Hydrothermal Sediment.</title>
        <authorList>
            <person name="Zhou Z."/>
            <person name="Liu Y."/>
            <person name="Xu W."/>
            <person name="Pan J."/>
            <person name="Luo Z.H."/>
            <person name="Li M."/>
        </authorList>
    </citation>
    <scope>NUCLEOTIDE SEQUENCE [LARGE SCALE GENOMIC DNA]</scope>
    <source>
        <strain evidence="11">SpSt-114</strain>
    </source>
</reference>
<dbReference type="Pfam" id="PF04963">
    <property type="entry name" value="Sigma54_CBD"/>
    <property type="match status" value="1"/>
</dbReference>
<dbReference type="GO" id="GO:0001216">
    <property type="term" value="F:DNA-binding transcription activator activity"/>
    <property type="evidence" value="ECO:0007669"/>
    <property type="project" value="InterPro"/>
</dbReference>
<evidence type="ECO:0000256" key="7">
    <source>
        <dbReference type="ARBA" id="ARBA00023125"/>
    </source>
</evidence>
<comment type="caution">
    <text evidence="11">The sequence shown here is derived from an EMBL/GenBank/DDBJ whole genome shotgun (WGS) entry which is preliminary data.</text>
</comment>
<feature type="domain" description="RNA polymerase sigma factor 54 core-binding" evidence="10">
    <location>
        <begin position="70"/>
        <end position="189"/>
    </location>
</feature>
<dbReference type="GO" id="GO:0006352">
    <property type="term" value="P:DNA-templated transcription initiation"/>
    <property type="evidence" value="ECO:0007669"/>
    <property type="project" value="InterPro"/>
</dbReference>
<dbReference type="AlphaFoldDB" id="A0A7C5WYP6"/>
<dbReference type="GO" id="GO:0016987">
    <property type="term" value="F:sigma factor activity"/>
    <property type="evidence" value="ECO:0007669"/>
    <property type="project" value="UniProtKB-KW"/>
</dbReference>
<dbReference type="PANTHER" id="PTHR32248">
    <property type="entry name" value="RNA POLYMERASE SIGMA-54 FACTOR"/>
    <property type="match status" value="1"/>
</dbReference>
<dbReference type="GO" id="GO:0000428">
    <property type="term" value="C:DNA-directed RNA polymerase complex"/>
    <property type="evidence" value="ECO:0007669"/>
    <property type="project" value="UniProtKB-KW"/>
</dbReference>
<keyword evidence="8" id="KW-0804">Transcription</keyword>
<dbReference type="PANTHER" id="PTHR32248:SF4">
    <property type="entry name" value="RNA POLYMERASE SIGMA-54 FACTOR"/>
    <property type="match status" value="1"/>
</dbReference>
<dbReference type="PROSITE" id="PS50044">
    <property type="entry name" value="SIGMA54_3"/>
    <property type="match status" value="1"/>
</dbReference>
<accession>A0A7C5WYP6</accession>
<keyword evidence="4" id="KW-0548">Nucleotidyltransferase</keyword>
<sequence length="369" mass="42901">MKLKTTIKTKPNLSVVLGPFVGLLEKPTESLLEQLEEEAQRSRCITHFVRRKPRFFFSEEVPQREIPFSQSQWESIMNQLKVELDEEELEVALAILHQLDHRGFFVGDEAQIAKEFGTSKEFVEDLREFIMTELEPVGIASKGYEEFFCVQLRELYPEKPNLCQKVLEFLKTGAGDQRIKDIATRLRLTPFEGEQSPYKVGSVDVILERDQDGWLVLLMEDFIDFEVQEGEREEKERALRWKRLLDLRRNLLRGCINLVVERQEDFLLGAGPLKALELTEVAQKLGVSVSVISRLVSNKYIKTPAGIYPLRFFFQRRSKGGYSREQVLRAMKEILQKHGKLSDAKMAELLKEKGIELSRRTVCKYRRML</sequence>
<keyword evidence="2" id="KW-0240">DNA-directed RNA polymerase</keyword>
<dbReference type="InterPro" id="IPR038709">
    <property type="entry name" value="RpoN_core-bd_sf"/>
</dbReference>
<dbReference type="InterPro" id="IPR000394">
    <property type="entry name" value="RNA_pol_sigma_54"/>
</dbReference>
<dbReference type="Gene3D" id="1.10.10.60">
    <property type="entry name" value="Homeodomain-like"/>
    <property type="match status" value="1"/>
</dbReference>
<evidence type="ECO:0000256" key="8">
    <source>
        <dbReference type="ARBA" id="ARBA00023163"/>
    </source>
</evidence>
<dbReference type="EMBL" id="DSAC01000044">
    <property type="protein sequence ID" value="HHO73732.1"/>
    <property type="molecule type" value="Genomic_DNA"/>
</dbReference>
<evidence type="ECO:0000256" key="6">
    <source>
        <dbReference type="ARBA" id="ARBA00023082"/>
    </source>
</evidence>
<dbReference type="Pfam" id="PF04552">
    <property type="entry name" value="Sigma54_DBD"/>
    <property type="match status" value="1"/>
</dbReference>
<name>A0A7C5WYP6_9AQUI</name>
<evidence type="ECO:0000256" key="4">
    <source>
        <dbReference type="ARBA" id="ARBA00022695"/>
    </source>
</evidence>
<dbReference type="GO" id="GO:0003677">
    <property type="term" value="F:DNA binding"/>
    <property type="evidence" value="ECO:0007669"/>
    <property type="project" value="UniProtKB-KW"/>
</dbReference>
<gene>
    <name evidence="11" type="ORF">ENN04_03745</name>
</gene>
<dbReference type="GO" id="GO:0016779">
    <property type="term" value="F:nucleotidyltransferase activity"/>
    <property type="evidence" value="ECO:0007669"/>
    <property type="project" value="UniProtKB-KW"/>
</dbReference>
<keyword evidence="6" id="KW-0731">Sigma factor</keyword>
<comment type="similarity">
    <text evidence="1">Belongs to the sigma-54 factor family.</text>
</comment>
<evidence type="ECO:0000256" key="5">
    <source>
        <dbReference type="ARBA" id="ARBA00023015"/>
    </source>
</evidence>
<dbReference type="PRINTS" id="PR00045">
    <property type="entry name" value="SIGMA54FCT"/>
</dbReference>
<keyword evidence="3" id="KW-0808">Transferase</keyword>